<keyword evidence="1" id="KW-0472">Membrane</keyword>
<feature type="transmembrane region" description="Helical" evidence="1">
    <location>
        <begin position="20"/>
        <end position="41"/>
    </location>
</feature>
<feature type="transmembrane region" description="Helical" evidence="1">
    <location>
        <begin position="199"/>
        <end position="226"/>
    </location>
</feature>
<feature type="transmembrane region" description="Helical" evidence="1">
    <location>
        <begin position="124"/>
        <end position="144"/>
    </location>
</feature>
<keyword evidence="4" id="KW-1185">Reference proteome</keyword>
<keyword evidence="1" id="KW-1133">Transmembrane helix</keyword>
<accession>A0A5C3LQR9</accession>
<dbReference type="Pfam" id="PF20152">
    <property type="entry name" value="DUF6534"/>
    <property type="match status" value="1"/>
</dbReference>
<reference evidence="3 4" key="1">
    <citation type="journal article" date="2019" name="Nat. Ecol. Evol.">
        <title>Megaphylogeny resolves global patterns of mushroom evolution.</title>
        <authorList>
            <person name="Varga T."/>
            <person name="Krizsan K."/>
            <person name="Foldi C."/>
            <person name="Dima B."/>
            <person name="Sanchez-Garcia M."/>
            <person name="Sanchez-Ramirez S."/>
            <person name="Szollosi G.J."/>
            <person name="Szarkandi J.G."/>
            <person name="Papp V."/>
            <person name="Albert L."/>
            <person name="Andreopoulos W."/>
            <person name="Angelini C."/>
            <person name="Antonin V."/>
            <person name="Barry K.W."/>
            <person name="Bougher N.L."/>
            <person name="Buchanan P."/>
            <person name="Buyck B."/>
            <person name="Bense V."/>
            <person name="Catcheside P."/>
            <person name="Chovatia M."/>
            <person name="Cooper J."/>
            <person name="Damon W."/>
            <person name="Desjardin D."/>
            <person name="Finy P."/>
            <person name="Geml J."/>
            <person name="Haridas S."/>
            <person name="Hughes K."/>
            <person name="Justo A."/>
            <person name="Karasinski D."/>
            <person name="Kautmanova I."/>
            <person name="Kiss B."/>
            <person name="Kocsube S."/>
            <person name="Kotiranta H."/>
            <person name="LaButti K.M."/>
            <person name="Lechner B.E."/>
            <person name="Liimatainen K."/>
            <person name="Lipzen A."/>
            <person name="Lukacs Z."/>
            <person name="Mihaltcheva S."/>
            <person name="Morgado L.N."/>
            <person name="Niskanen T."/>
            <person name="Noordeloos M.E."/>
            <person name="Ohm R.A."/>
            <person name="Ortiz-Santana B."/>
            <person name="Ovrebo C."/>
            <person name="Racz N."/>
            <person name="Riley R."/>
            <person name="Savchenko A."/>
            <person name="Shiryaev A."/>
            <person name="Soop K."/>
            <person name="Spirin V."/>
            <person name="Szebenyi C."/>
            <person name="Tomsovsky M."/>
            <person name="Tulloss R.E."/>
            <person name="Uehling J."/>
            <person name="Grigoriev I.V."/>
            <person name="Vagvolgyi C."/>
            <person name="Papp T."/>
            <person name="Martin F.M."/>
            <person name="Miettinen O."/>
            <person name="Hibbett D.S."/>
            <person name="Nagy L.G."/>
        </authorList>
    </citation>
    <scope>NUCLEOTIDE SEQUENCE [LARGE SCALE GENOMIC DNA]</scope>
    <source>
        <strain evidence="3 4">CBS 166.37</strain>
    </source>
</reference>
<dbReference type="AlphaFoldDB" id="A0A5C3LQR9"/>
<evidence type="ECO:0000256" key="1">
    <source>
        <dbReference type="SAM" id="Phobius"/>
    </source>
</evidence>
<proteinExistence type="predicted"/>
<gene>
    <name evidence="3" type="ORF">BDQ12DRAFT_689355</name>
</gene>
<dbReference type="PANTHER" id="PTHR40465:SF1">
    <property type="entry name" value="DUF6534 DOMAIN-CONTAINING PROTEIN"/>
    <property type="match status" value="1"/>
</dbReference>
<dbReference type="PANTHER" id="PTHR40465">
    <property type="entry name" value="CHROMOSOME 1, WHOLE GENOME SHOTGUN SEQUENCE"/>
    <property type="match status" value="1"/>
</dbReference>
<dbReference type="Proteomes" id="UP000308652">
    <property type="component" value="Unassembled WGS sequence"/>
</dbReference>
<dbReference type="STRING" id="68775.A0A5C3LQR9"/>
<evidence type="ECO:0000313" key="4">
    <source>
        <dbReference type="Proteomes" id="UP000308652"/>
    </source>
</evidence>
<protein>
    <recommendedName>
        <fullName evidence="2">DUF6534 domain-containing protein</fullName>
    </recommendedName>
</protein>
<dbReference type="InterPro" id="IPR045339">
    <property type="entry name" value="DUF6534"/>
</dbReference>
<name>A0A5C3LQR9_9AGAR</name>
<evidence type="ECO:0000313" key="3">
    <source>
        <dbReference type="EMBL" id="TFK34663.1"/>
    </source>
</evidence>
<sequence length="328" mass="36121">MSAIPGVMPPAFDNTLGSLLVGGLVAMALWGVTCVQTYTYFSRGSRDPPAFKALIGFLLVLDTFDSALNAHILYHYMVSNYLNPLALLLPVWSVIIHVAITSISNFMIRTMFAQRVYKLSNGNILVTLWIMALSATDLVVGIIITAKAFQITSFLELSTLSSLMYTNFAAGTGSDLSVALALCFLLYRSRTGFRKTDTLIGVLMAFTINTGLIVAVDAALGLIMYIVMPNNFIFLGFYLLLSKLYLNSYLATLNAREELREKIDEPVSIHLSQVTEFRRYDVESSMPSTTEKTSRSDTLAGSIQTFVDKKVSQSSPTNPSELYPGRAY</sequence>
<feature type="transmembrane region" description="Helical" evidence="1">
    <location>
        <begin position="89"/>
        <end position="112"/>
    </location>
</feature>
<keyword evidence="1" id="KW-0812">Transmembrane</keyword>
<dbReference type="EMBL" id="ML213629">
    <property type="protein sequence ID" value="TFK34663.1"/>
    <property type="molecule type" value="Genomic_DNA"/>
</dbReference>
<feature type="domain" description="DUF6534" evidence="2">
    <location>
        <begin position="174"/>
        <end position="257"/>
    </location>
</feature>
<organism evidence="3 4">
    <name type="scientific">Crucibulum laeve</name>
    <dbReference type="NCBI Taxonomy" id="68775"/>
    <lineage>
        <taxon>Eukaryota</taxon>
        <taxon>Fungi</taxon>
        <taxon>Dikarya</taxon>
        <taxon>Basidiomycota</taxon>
        <taxon>Agaricomycotina</taxon>
        <taxon>Agaricomycetes</taxon>
        <taxon>Agaricomycetidae</taxon>
        <taxon>Agaricales</taxon>
        <taxon>Agaricineae</taxon>
        <taxon>Nidulariaceae</taxon>
        <taxon>Crucibulum</taxon>
    </lineage>
</organism>
<feature type="transmembrane region" description="Helical" evidence="1">
    <location>
        <begin position="53"/>
        <end position="77"/>
    </location>
</feature>
<dbReference type="OrthoDB" id="3214861at2759"/>
<feature type="transmembrane region" description="Helical" evidence="1">
    <location>
        <begin position="164"/>
        <end position="187"/>
    </location>
</feature>
<evidence type="ECO:0000259" key="2">
    <source>
        <dbReference type="Pfam" id="PF20152"/>
    </source>
</evidence>